<dbReference type="Pfam" id="PF01479">
    <property type="entry name" value="S4"/>
    <property type="match status" value="1"/>
</dbReference>
<keyword evidence="3 10" id="KW-0547">Nucleotide-binding</keyword>
<dbReference type="InterPro" id="IPR024088">
    <property type="entry name" value="Tyr-tRNA-ligase_bac-type"/>
</dbReference>
<sequence>MNVYDLLKQRGFIARTTDGSQEKYQVSDEDAVRKLLGEGTTIYDGFDPSADSLHLGHFMGVMALHHMQEAKNRVIFLLGGATGRIGDPSGKKSSRVLLTEEKVEENGRCIKRQVQRMGLLSFDDPKKAIMVNNADWITKMSFLDDYMMDVARYFSVNEMVKMETFDRRLKVGEGLSLLEFLYTTVQSWDFLILYDKYGCKIQVGGSDQWGNIIQGVNLIKAHYGNKACAQAVTFSLLTTPSGEKMGKTEKGPLWLDPNKTSPFDFYQYIEKIDDRMVRTLFGIYTFLPMEQINEIMSGDPREAQKTLAYEVTKVVHGEEEAKKAQKQSKSVFMGNKNEDLSSIPEFDIVKKMPLDEILVESGSLPSKSEVSRRVKGGAVKVNEGKVTDPKEEINQSCLIKFGKSNFLRINRK</sequence>
<comment type="catalytic activity">
    <reaction evidence="7">
        <text>tRNA(Tyr) + L-tyrosine + ATP = L-tyrosyl-tRNA(Tyr) + AMP + diphosphate + H(+)</text>
        <dbReference type="Rhea" id="RHEA:10220"/>
        <dbReference type="Rhea" id="RHEA-COMP:9706"/>
        <dbReference type="Rhea" id="RHEA-COMP:9707"/>
        <dbReference type="ChEBI" id="CHEBI:15378"/>
        <dbReference type="ChEBI" id="CHEBI:30616"/>
        <dbReference type="ChEBI" id="CHEBI:33019"/>
        <dbReference type="ChEBI" id="CHEBI:58315"/>
        <dbReference type="ChEBI" id="CHEBI:78442"/>
        <dbReference type="ChEBI" id="CHEBI:78536"/>
        <dbReference type="ChEBI" id="CHEBI:456215"/>
        <dbReference type="EC" id="6.1.1.1"/>
    </reaction>
</comment>
<evidence type="ECO:0000256" key="5">
    <source>
        <dbReference type="ARBA" id="ARBA00022917"/>
    </source>
</evidence>
<dbReference type="InterPro" id="IPR002942">
    <property type="entry name" value="S4_RNA-bd"/>
</dbReference>
<dbReference type="Gene3D" id="3.40.50.620">
    <property type="entry name" value="HUPs"/>
    <property type="match status" value="1"/>
</dbReference>
<comment type="similarity">
    <text evidence="10">Belongs to the class-I aminoacyl-tRNA synthetase family.</text>
</comment>
<dbReference type="InterPro" id="IPR036986">
    <property type="entry name" value="S4_RNA-bd_sf"/>
</dbReference>
<evidence type="ECO:0000313" key="13">
    <source>
        <dbReference type="Proteomes" id="UP000590542"/>
    </source>
</evidence>
<dbReference type="InterPro" id="IPR002307">
    <property type="entry name" value="Tyr-tRNA-ligase"/>
</dbReference>
<dbReference type="PANTHER" id="PTHR11766">
    <property type="entry name" value="TYROSYL-TRNA SYNTHETASE"/>
    <property type="match status" value="1"/>
</dbReference>
<proteinExistence type="inferred from homology"/>
<dbReference type="CDD" id="cd00805">
    <property type="entry name" value="TyrRS_core"/>
    <property type="match status" value="1"/>
</dbReference>
<dbReference type="InterPro" id="IPR001412">
    <property type="entry name" value="aa-tRNA-synth_I_CS"/>
</dbReference>
<dbReference type="EMBL" id="JAAZNV010000007">
    <property type="protein sequence ID" value="NMB91587.1"/>
    <property type="molecule type" value="Genomic_DNA"/>
</dbReference>
<dbReference type="GO" id="GO:0006437">
    <property type="term" value="P:tyrosyl-tRNA aminoacylation"/>
    <property type="evidence" value="ECO:0007669"/>
    <property type="project" value="UniProtKB-UniRule"/>
</dbReference>
<dbReference type="Pfam" id="PF00579">
    <property type="entry name" value="tRNA-synt_1b"/>
    <property type="match status" value="1"/>
</dbReference>
<dbReference type="GO" id="GO:0004831">
    <property type="term" value="F:tyrosine-tRNA ligase activity"/>
    <property type="evidence" value="ECO:0007669"/>
    <property type="project" value="UniProtKB-UniRule"/>
</dbReference>
<evidence type="ECO:0000256" key="8">
    <source>
        <dbReference type="NCBIfam" id="TIGR00234"/>
    </source>
</evidence>
<evidence type="ECO:0000256" key="1">
    <source>
        <dbReference type="ARBA" id="ARBA00013160"/>
    </source>
</evidence>
<dbReference type="SUPFAM" id="SSF55174">
    <property type="entry name" value="Alpha-L RNA-binding motif"/>
    <property type="match status" value="1"/>
</dbReference>
<comment type="caution">
    <text evidence="12">The sequence shown here is derived from an EMBL/GenBank/DDBJ whole genome shotgun (WGS) entry which is preliminary data.</text>
</comment>
<dbReference type="Gene3D" id="3.10.290.10">
    <property type="entry name" value="RNA-binding S4 domain"/>
    <property type="match status" value="1"/>
</dbReference>
<evidence type="ECO:0000256" key="3">
    <source>
        <dbReference type="ARBA" id="ARBA00022741"/>
    </source>
</evidence>
<dbReference type="Proteomes" id="UP000590542">
    <property type="component" value="Unassembled WGS sequence"/>
</dbReference>
<evidence type="ECO:0000256" key="2">
    <source>
        <dbReference type="ARBA" id="ARBA00022598"/>
    </source>
</evidence>
<dbReference type="CDD" id="cd00165">
    <property type="entry name" value="S4"/>
    <property type="match status" value="1"/>
</dbReference>
<keyword evidence="5 10" id="KW-0648">Protein biosynthesis</keyword>
<dbReference type="SMART" id="SM00363">
    <property type="entry name" value="S4"/>
    <property type="match status" value="1"/>
</dbReference>
<keyword evidence="4 10" id="KW-0067">ATP-binding</keyword>
<keyword evidence="6 10" id="KW-0030">Aminoacyl-tRNA synthetase</keyword>
<dbReference type="GO" id="GO:0005524">
    <property type="term" value="F:ATP binding"/>
    <property type="evidence" value="ECO:0007669"/>
    <property type="project" value="UniProtKB-KW"/>
</dbReference>
<dbReference type="SUPFAM" id="SSF52374">
    <property type="entry name" value="Nucleotidylyl transferase"/>
    <property type="match status" value="1"/>
</dbReference>
<evidence type="ECO:0000256" key="6">
    <source>
        <dbReference type="ARBA" id="ARBA00023146"/>
    </source>
</evidence>
<dbReference type="GO" id="GO:0005829">
    <property type="term" value="C:cytosol"/>
    <property type="evidence" value="ECO:0007669"/>
    <property type="project" value="TreeGrafter"/>
</dbReference>
<dbReference type="NCBIfam" id="TIGR00234">
    <property type="entry name" value="tyrS"/>
    <property type="match status" value="1"/>
</dbReference>
<dbReference type="InterPro" id="IPR002305">
    <property type="entry name" value="aa-tRNA-synth_Ic"/>
</dbReference>
<protein>
    <recommendedName>
        <fullName evidence="1 8">Tyrosine--tRNA ligase</fullName>
        <ecNumber evidence="1 8">6.1.1.1</ecNumber>
    </recommendedName>
</protein>
<dbReference type="InterPro" id="IPR014729">
    <property type="entry name" value="Rossmann-like_a/b/a_fold"/>
</dbReference>
<evidence type="ECO:0000256" key="7">
    <source>
        <dbReference type="ARBA" id="ARBA00048248"/>
    </source>
</evidence>
<keyword evidence="2 10" id="KW-0436">Ligase</keyword>
<dbReference type="Gene3D" id="1.10.240.10">
    <property type="entry name" value="Tyrosyl-Transfer RNA Synthetase"/>
    <property type="match status" value="1"/>
</dbReference>
<evidence type="ECO:0000259" key="11">
    <source>
        <dbReference type="SMART" id="SM00363"/>
    </source>
</evidence>
<dbReference type="PANTHER" id="PTHR11766:SF0">
    <property type="entry name" value="TYROSINE--TRNA LIGASE, MITOCHONDRIAL"/>
    <property type="match status" value="1"/>
</dbReference>
<organism evidence="12 13">
    <name type="scientific">candidate division WWE3 bacterium</name>
    <dbReference type="NCBI Taxonomy" id="2053526"/>
    <lineage>
        <taxon>Bacteria</taxon>
        <taxon>Katanobacteria</taxon>
    </lineage>
</organism>
<name>A0A7X9E790_UNCKA</name>
<keyword evidence="9" id="KW-0694">RNA-binding</keyword>
<evidence type="ECO:0000256" key="9">
    <source>
        <dbReference type="PROSITE-ProRule" id="PRU00182"/>
    </source>
</evidence>
<dbReference type="FunFam" id="1.10.240.10:FF:000001">
    <property type="entry name" value="Tyrosine--tRNA ligase"/>
    <property type="match status" value="1"/>
</dbReference>
<evidence type="ECO:0000313" key="12">
    <source>
        <dbReference type="EMBL" id="NMB91587.1"/>
    </source>
</evidence>
<dbReference type="PROSITE" id="PS50889">
    <property type="entry name" value="S4"/>
    <property type="match status" value="1"/>
</dbReference>
<dbReference type="PROSITE" id="PS00178">
    <property type="entry name" value="AA_TRNA_LIGASE_I"/>
    <property type="match status" value="1"/>
</dbReference>
<evidence type="ECO:0000256" key="10">
    <source>
        <dbReference type="RuleBase" id="RU363036"/>
    </source>
</evidence>
<feature type="domain" description="RNA-binding S4" evidence="11">
    <location>
        <begin position="352"/>
        <end position="412"/>
    </location>
</feature>
<dbReference type="AlphaFoldDB" id="A0A7X9E790"/>
<gene>
    <name evidence="12" type="ORF">GYA37_01925</name>
</gene>
<accession>A0A7X9E790</accession>
<reference evidence="12 13" key="1">
    <citation type="journal article" date="2020" name="Biotechnol. Biofuels">
        <title>New insights from the biogas microbiome by comprehensive genome-resolved metagenomics of nearly 1600 species originating from multiple anaerobic digesters.</title>
        <authorList>
            <person name="Campanaro S."/>
            <person name="Treu L."/>
            <person name="Rodriguez-R L.M."/>
            <person name="Kovalovszki A."/>
            <person name="Ziels R.M."/>
            <person name="Maus I."/>
            <person name="Zhu X."/>
            <person name="Kougias P.G."/>
            <person name="Basile A."/>
            <person name="Luo G."/>
            <person name="Schluter A."/>
            <person name="Konstantinidis K.T."/>
            <person name="Angelidaki I."/>
        </authorList>
    </citation>
    <scope>NUCLEOTIDE SEQUENCE [LARGE SCALE GENOMIC DNA]</scope>
    <source>
        <strain evidence="12">AS27yjCOA_202</strain>
    </source>
</reference>
<evidence type="ECO:0000256" key="4">
    <source>
        <dbReference type="ARBA" id="ARBA00022840"/>
    </source>
</evidence>
<dbReference type="EC" id="6.1.1.1" evidence="1 8"/>
<dbReference type="GO" id="GO:0003723">
    <property type="term" value="F:RNA binding"/>
    <property type="evidence" value="ECO:0007669"/>
    <property type="project" value="UniProtKB-KW"/>
</dbReference>
<dbReference type="PRINTS" id="PR01040">
    <property type="entry name" value="TRNASYNTHTYR"/>
</dbReference>